<dbReference type="InterPro" id="IPR053136">
    <property type="entry name" value="UTP_pyrophosphatase-like"/>
</dbReference>
<dbReference type="EMBL" id="CP031222">
    <property type="protein sequence ID" value="AXI02535.1"/>
    <property type="molecule type" value="Genomic_DNA"/>
</dbReference>
<dbReference type="PANTHER" id="PTHR30399">
    <property type="entry name" value="UNCHARACTERIZED PROTEIN YGJP"/>
    <property type="match status" value="1"/>
</dbReference>
<accession>A0A345P5H6</accession>
<feature type="domain" description="YgjP-like metallopeptidase" evidence="1">
    <location>
        <begin position="27"/>
        <end position="237"/>
    </location>
</feature>
<organism evidence="2 3">
    <name type="scientific">Aquirhabdus parva</name>
    <dbReference type="NCBI Taxonomy" id="2283318"/>
    <lineage>
        <taxon>Bacteria</taxon>
        <taxon>Pseudomonadati</taxon>
        <taxon>Pseudomonadota</taxon>
        <taxon>Gammaproteobacteria</taxon>
        <taxon>Moraxellales</taxon>
        <taxon>Moraxellaceae</taxon>
        <taxon>Aquirhabdus</taxon>
    </lineage>
</organism>
<proteinExistence type="predicted"/>
<keyword evidence="3" id="KW-1185">Reference proteome</keyword>
<gene>
    <name evidence="2" type="ORF">HYN46_06660</name>
</gene>
<dbReference type="Pfam" id="PF01863">
    <property type="entry name" value="YgjP-like"/>
    <property type="match status" value="1"/>
</dbReference>
<name>A0A345P5H6_9GAMM</name>
<dbReference type="OrthoDB" id="9811177at2"/>
<sequence>MVFWGRKAADDETDLPEIEWRVNSRAKRLRLTLKSGRVWVTIPPRTSDTTVRKFLKETQLWLKENWAKQLQIKRQHEQHLADHPQDVSQSITNNTELSLPALNQTWRLEISDAHKRVTVRGETIFIPEVNASASLKQWVKHQAQSYLPLRLAELATIHHFQYTGCTIRHARTRWGSCTRQGKINLNASLILLAPELLDYVLLHELCHTRQFNHSPLFWAEMMAVCPTFANDRQLLKKTVLPQWWSA</sequence>
<reference evidence="2 3" key="1">
    <citation type="submission" date="2018-07" db="EMBL/GenBank/DDBJ databases">
        <title>Genome sequencing of Moraxellaceae gen. HYN0046.</title>
        <authorList>
            <person name="Kim M."/>
            <person name="Yi H."/>
        </authorList>
    </citation>
    <scope>NUCLEOTIDE SEQUENCE [LARGE SCALE GENOMIC DNA]</scope>
    <source>
        <strain evidence="2 3">HYN0046</strain>
    </source>
</reference>
<dbReference type="CDD" id="cd07344">
    <property type="entry name" value="M48_yhfN_like"/>
    <property type="match status" value="1"/>
</dbReference>
<dbReference type="KEGG" id="mbah:HYN46_06660"/>
<evidence type="ECO:0000259" key="1">
    <source>
        <dbReference type="Pfam" id="PF01863"/>
    </source>
</evidence>
<evidence type="ECO:0000313" key="3">
    <source>
        <dbReference type="Proteomes" id="UP000253940"/>
    </source>
</evidence>
<dbReference type="AlphaFoldDB" id="A0A345P5H6"/>
<dbReference type="Gene3D" id="3.30.2010.10">
    <property type="entry name" value="Metalloproteases ('zincins'), catalytic domain"/>
    <property type="match status" value="1"/>
</dbReference>
<dbReference type="InterPro" id="IPR002725">
    <property type="entry name" value="YgjP-like_metallopeptidase"/>
</dbReference>
<dbReference type="PANTHER" id="PTHR30399:SF1">
    <property type="entry name" value="UTP PYROPHOSPHATASE"/>
    <property type="match status" value="1"/>
</dbReference>
<evidence type="ECO:0000313" key="2">
    <source>
        <dbReference type="EMBL" id="AXI02535.1"/>
    </source>
</evidence>
<protein>
    <submittedName>
        <fullName evidence="2">M48 family peptidase</fullName>
    </submittedName>
</protein>
<dbReference type="Proteomes" id="UP000253940">
    <property type="component" value="Chromosome"/>
</dbReference>
<dbReference type="RefSeq" id="WP_114898645.1">
    <property type="nucleotide sequence ID" value="NZ_CP031222.1"/>
</dbReference>